<protein>
    <recommendedName>
        <fullName evidence="4">FG-GAP repeat-containing protein</fullName>
    </recommendedName>
</protein>
<dbReference type="AlphaFoldDB" id="A0A1H0ARP3"/>
<evidence type="ECO:0000256" key="1">
    <source>
        <dbReference type="SAM" id="SignalP"/>
    </source>
</evidence>
<name>A0A1H0ARP3_9ACTO</name>
<feature type="chain" id="PRO_5011781906" description="FG-GAP repeat-containing protein" evidence="1">
    <location>
        <begin position="32"/>
        <end position="77"/>
    </location>
</feature>
<evidence type="ECO:0000313" key="2">
    <source>
        <dbReference type="EMBL" id="SDN35716.1"/>
    </source>
</evidence>
<gene>
    <name evidence="2" type="ORF">SAMN04487766_1363</name>
</gene>
<dbReference type="InterPro" id="IPR006311">
    <property type="entry name" value="TAT_signal"/>
</dbReference>
<feature type="non-terminal residue" evidence="2">
    <location>
        <position position="77"/>
    </location>
</feature>
<accession>A0A1H0ARP3</accession>
<organism evidence="2 3">
    <name type="scientific">Actinomyces ruminicola</name>
    <dbReference type="NCBI Taxonomy" id="332524"/>
    <lineage>
        <taxon>Bacteria</taxon>
        <taxon>Bacillati</taxon>
        <taxon>Actinomycetota</taxon>
        <taxon>Actinomycetes</taxon>
        <taxon>Actinomycetales</taxon>
        <taxon>Actinomycetaceae</taxon>
        <taxon>Actinomyces</taxon>
    </lineage>
</organism>
<keyword evidence="1" id="KW-0732">Signal</keyword>
<reference evidence="2 3" key="1">
    <citation type="submission" date="2016-10" db="EMBL/GenBank/DDBJ databases">
        <authorList>
            <person name="de Groot N.N."/>
        </authorList>
    </citation>
    <scope>NUCLEOTIDE SEQUENCE [LARGE SCALE GENOMIC DNA]</scope>
    <source>
        <strain evidence="2 3">KPR-7B</strain>
    </source>
</reference>
<feature type="signal peptide" evidence="1">
    <location>
        <begin position="1"/>
        <end position="31"/>
    </location>
</feature>
<evidence type="ECO:0008006" key="4">
    <source>
        <dbReference type="Google" id="ProtNLM"/>
    </source>
</evidence>
<proteinExistence type="predicted"/>
<sequence>MRSFSRRSRLAAVTLMTTVALTGTVSTTAAAATDRGNTYYISNSLSGGQADATITYGRGTDDVYVGDWDGDGTDTLA</sequence>
<dbReference type="PROSITE" id="PS51318">
    <property type="entry name" value="TAT"/>
    <property type="match status" value="1"/>
</dbReference>
<dbReference type="EMBL" id="FNHU01000036">
    <property type="protein sequence ID" value="SDN35716.1"/>
    <property type="molecule type" value="Genomic_DNA"/>
</dbReference>
<dbReference type="Proteomes" id="UP000199671">
    <property type="component" value="Unassembled WGS sequence"/>
</dbReference>
<evidence type="ECO:0000313" key="3">
    <source>
        <dbReference type="Proteomes" id="UP000199671"/>
    </source>
</evidence>